<feature type="binding site" evidence="13">
    <location>
        <position position="255"/>
    </location>
    <ligand>
        <name>sn-glycerol 3-phosphate</name>
        <dbReference type="ChEBI" id="CHEBI:57597"/>
    </ligand>
</feature>
<feature type="binding site" evidence="13">
    <location>
        <position position="139"/>
    </location>
    <ligand>
        <name>NADPH</name>
        <dbReference type="ChEBI" id="CHEBI:57783"/>
    </ligand>
</feature>
<feature type="active site" description="Proton acceptor" evidence="13 14">
    <location>
        <position position="190"/>
    </location>
</feature>
<dbReference type="Proteomes" id="UP000092605">
    <property type="component" value="Unassembled WGS sequence"/>
</dbReference>
<dbReference type="Gene3D" id="3.40.50.720">
    <property type="entry name" value="NAD(P)-binding Rossmann-like Domain"/>
    <property type="match status" value="1"/>
</dbReference>
<comment type="caution">
    <text evidence="20">The sequence shown here is derived from an EMBL/GenBank/DDBJ whole genome shotgun (WGS) entry which is preliminary data.</text>
</comment>
<dbReference type="RefSeq" id="WP_066068985.1">
    <property type="nucleotide sequence ID" value="NZ_FRBG01000008.1"/>
</dbReference>
<dbReference type="GO" id="GO:0046168">
    <property type="term" value="P:glycerol-3-phosphate catabolic process"/>
    <property type="evidence" value="ECO:0007669"/>
    <property type="project" value="InterPro"/>
</dbReference>
<evidence type="ECO:0000313" key="21">
    <source>
        <dbReference type="EMBL" id="SHK97573.1"/>
    </source>
</evidence>
<feature type="domain" description="Glycerol-3-phosphate dehydrogenase NAD-dependent C-terminal" evidence="19">
    <location>
        <begin position="179"/>
        <end position="319"/>
    </location>
</feature>
<evidence type="ECO:0000256" key="10">
    <source>
        <dbReference type="ARBA" id="ARBA00066687"/>
    </source>
</evidence>
<keyword evidence="3 13" id="KW-0521">NADP</keyword>
<comment type="catalytic activity">
    <reaction evidence="9">
        <text>sn-glycerol 3-phosphate + NADP(+) = dihydroxyacetone phosphate + NADPH + H(+)</text>
        <dbReference type="Rhea" id="RHEA:11096"/>
        <dbReference type="ChEBI" id="CHEBI:15378"/>
        <dbReference type="ChEBI" id="CHEBI:57597"/>
        <dbReference type="ChEBI" id="CHEBI:57642"/>
        <dbReference type="ChEBI" id="CHEBI:57783"/>
        <dbReference type="ChEBI" id="CHEBI:58349"/>
        <dbReference type="EC" id="1.1.1.94"/>
    </reaction>
    <physiologicalReaction direction="right-to-left" evidence="9">
        <dbReference type="Rhea" id="RHEA:11098"/>
    </physiologicalReaction>
</comment>
<comment type="catalytic activity">
    <reaction evidence="13">
        <text>sn-glycerol 3-phosphate + NAD(+) = dihydroxyacetone phosphate + NADH + H(+)</text>
        <dbReference type="Rhea" id="RHEA:11092"/>
        <dbReference type="ChEBI" id="CHEBI:15378"/>
        <dbReference type="ChEBI" id="CHEBI:57540"/>
        <dbReference type="ChEBI" id="CHEBI:57597"/>
        <dbReference type="ChEBI" id="CHEBI:57642"/>
        <dbReference type="ChEBI" id="CHEBI:57945"/>
        <dbReference type="EC" id="1.1.1.94"/>
    </reaction>
</comment>
<dbReference type="InterPro" id="IPR036291">
    <property type="entry name" value="NAD(P)-bd_dom_sf"/>
</dbReference>
<evidence type="ECO:0000259" key="18">
    <source>
        <dbReference type="Pfam" id="PF01210"/>
    </source>
</evidence>
<dbReference type="FunFam" id="3.40.50.720:FF:000019">
    <property type="entry name" value="Glycerol-3-phosphate dehydrogenase [NAD(P)+]"/>
    <property type="match status" value="1"/>
</dbReference>
<protein>
    <recommendedName>
        <fullName evidence="11 13">Glycerol-3-phosphate dehydrogenase [NAD(P)+]</fullName>
        <ecNumber evidence="10 13">1.1.1.94</ecNumber>
    </recommendedName>
    <alternativeName>
        <fullName evidence="13">NAD(P)(+)-dependent glycerol-3-phosphate dehydrogenase</fullName>
    </alternativeName>
    <alternativeName>
        <fullName evidence="12 13">NAD(P)H-dependent dihydroxyacetone-phosphate reductase</fullName>
    </alternativeName>
</protein>
<dbReference type="SUPFAM" id="SSF51735">
    <property type="entry name" value="NAD(P)-binding Rossmann-fold domains"/>
    <property type="match status" value="1"/>
</dbReference>
<feature type="binding site" evidence="13">
    <location>
        <position position="33"/>
    </location>
    <ligand>
        <name>NADPH</name>
        <dbReference type="ChEBI" id="CHEBI:57783"/>
    </ligand>
</feature>
<evidence type="ECO:0000256" key="9">
    <source>
        <dbReference type="ARBA" id="ARBA00052716"/>
    </source>
</evidence>
<dbReference type="PANTHER" id="PTHR11728:SF1">
    <property type="entry name" value="GLYCEROL-3-PHOSPHATE DEHYDROGENASE [NAD(+)] 2, CHLOROPLASTIC"/>
    <property type="match status" value="1"/>
</dbReference>
<evidence type="ECO:0000256" key="8">
    <source>
        <dbReference type="ARBA" id="ARBA00023264"/>
    </source>
</evidence>
<keyword evidence="4 13" id="KW-0560">Oxidoreductase</keyword>
<feature type="binding site" evidence="13">
    <location>
        <position position="253"/>
    </location>
    <ligand>
        <name>sn-glycerol 3-phosphate</name>
        <dbReference type="ChEBI" id="CHEBI:57597"/>
    </ligand>
</feature>
<evidence type="ECO:0000259" key="19">
    <source>
        <dbReference type="Pfam" id="PF07479"/>
    </source>
</evidence>
<sequence>MEKICVLGAGSFGTSLAILLTNKNEYNVVLWTRDKKQYDEMLNTRKNENYLKDIYLPEKLSISIDLESSLQDSNVILLAVPSQAVRSVLRTIKPYVKDDQIIVNVAKGLEKETGLRISEIVKQELPNNKYVVLSGPSHAEEIAKEVPTAIVSSSQDIKVAEYIQNIFSTSKLRVYTNPDVIGVELGGALKNIIAFGAGIADGLGCGDNTKAALMTRGIREIARLGIKMGAKLSTFSGLSGIGDLIVTCTSMHSRNRRAGILIGQGKSLDETLHEIKMVVEGITATQVAYELSKKYNVDMPITKEIYKVLYEKKDVKECIENLMLRDKAQELEEVVLEKLSL</sequence>
<dbReference type="Proteomes" id="UP000323392">
    <property type="component" value="Unassembled WGS sequence"/>
</dbReference>
<evidence type="ECO:0000313" key="23">
    <source>
        <dbReference type="Proteomes" id="UP000323392"/>
    </source>
</evidence>
<evidence type="ECO:0000256" key="15">
    <source>
        <dbReference type="PIRSR" id="PIRSR000114-2"/>
    </source>
</evidence>
<dbReference type="NCBIfam" id="NF000942">
    <property type="entry name" value="PRK00094.1-4"/>
    <property type="match status" value="1"/>
</dbReference>
<dbReference type="EC" id="1.1.1.94" evidence="10 13"/>
<organism evidence="20 22">
    <name type="scientific">Alkalithermobacter thermoalcaliphilus JW-YL-7 = DSM 7308</name>
    <dbReference type="NCBI Taxonomy" id="1121328"/>
    <lineage>
        <taxon>Bacteria</taxon>
        <taxon>Bacillati</taxon>
        <taxon>Bacillota</taxon>
        <taxon>Clostridia</taxon>
        <taxon>Peptostreptococcales</taxon>
        <taxon>Tepidibacteraceae</taxon>
        <taxon>Alkalithermobacter</taxon>
    </lineage>
</organism>
<feature type="binding site" evidence="13">
    <location>
        <position position="137"/>
    </location>
    <ligand>
        <name>sn-glycerol 3-phosphate</name>
        <dbReference type="ChEBI" id="CHEBI:57597"/>
    </ligand>
</feature>
<feature type="binding site" evidence="13">
    <location>
        <position position="11"/>
    </location>
    <ligand>
        <name>NADPH</name>
        <dbReference type="ChEBI" id="CHEBI:57783"/>
    </ligand>
</feature>
<keyword evidence="5 13" id="KW-0520">NAD</keyword>
<keyword evidence="13" id="KW-0963">Cytoplasm</keyword>
<feature type="binding site" evidence="13">
    <location>
        <position position="190"/>
    </location>
    <ligand>
        <name>sn-glycerol 3-phosphate</name>
        <dbReference type="ChEBI" id="CHEBI:57597"/>
    </ligand>
</feature>
<reference evidence="20 22" key="1">
    <citation type="submission" date="2016-02" db="EMBL/GenBank/DDBJ databases">
        <title>Draft genome sequence for Clostridium paradoxum JW-YL-7.</title>
        <authorList>
            <person name="Utturkar S.M."/>
            <person name="Lancaster A."/>
            <person name="Poole F.L."/>
            <person name="Adams M.W."/>
            <person name="Brown S.D."/>
        </authorList>
    </citation>
    <scope>NUCLEOTIDE SEQUENCE [LARGE SCALE GENOMIC DNA]</scope>
    <source>
        <strain evidence="20 22">JW-YL-7</strain>
    </source>
</reference>
<evidence type="ECO:0000256" key="3">
    <source>
        <dbReference type="ARBA" id="ARBA00022857"/>
    </source>
</evidence>
<feature type="binding site" evidence="16">
    <location>
        <begin position="8"/>
        <end position="13"/>
    </location>
    <ligand>
        <name>NAD(+)</name>
        <dbReference type="ChEBI" id="CHEBI:57540"/>
    </ligand>
</feature>
<keyword evidence="6 13" id="KW-0443">Lipid metabolism</keyword>
<keyword evidence="23" id="KW-1185">Reference proteome</keyword>
<evidence type="ECO:0000256" key="6">
    <source>
        <dbReference type="ARBA" id="ARBA00023098"/>
    </source>
</evidence>
<dbReference type="GO" id="GO:0051287">
    <property type="term" value="F:NAD binding"/>
    <property type="evidence" value="ECO:0007669"/>
    <property type="project" value="InterPro"/>
</dbReference>
<accession>A0A150FRA0</accession>
<comment type="caution">
    <text evidence="13">Lacks conserved residue(s) required for the propagation of feature annotation.</text>
</comment>
<dbReference type="EMBL" id="LSFY01000001">
    <property type="protein sequence ID" value="KXZ39570.1"/>
    <property type="molecule type" value="Genomic_DNA"/>
</dbReference>
<dbReference type="GO" id="GO:0047952">
    <property type="term" value="F:glycerol-3-phosphate dehydrogenase [NAD(P)+] activity"/>
    <property type="evidence" value="ECO:0007669"/>
    <property type="project" value="UniProtKB-UniRule"/>
</dbReference>
<feature type="domain" description="Glycerol-3-phosphate dehydrogenase NAD-dependent N-terminal" evidence="18">
    <location>
        <begin position="3"/>
        <end position="159"/>
    </location>
</feature>
<name>A0A150FRA0_CLOPD</name>
<evidence type="ECO:0000256" key="16">
    <source>
        <dbReference type="PIRSR" id="PIRSR000114-3"/>
    </source>
</evidence>
<comment type="function">
    <text evidence="13">Catalyzes the reduction of the glycolytic intermediate dihydroxyacetone phosphate (DHAP) to sn-glycerol 3-phosphate (G3P), the key precursor for phospholipid synthesis.</text>
</comment>
<evidence type="ECO:0000313" key="22">
    <source>
        <dbReference type="Proteomes" id="UP000092605"/>
    </source>
</evidence>
<dbReference type="FunFam" id="1.10.1040.10:FF:000001">
    <property type="entry name" value="Glycerol-3-phosphate dehydrogenase [NAD(P)+]"/>
    <property type="match status" value="1"/>
</dbReference>
<reference evidence="21 23" key="2">
    <citation type="submission" date="2016-11" db="EMBL/GenBank/DDBJ databases">
        <authorList>
            <person name="Varghese N."/>
            <person name="Submissions S."/>
        </authorList>
    </citation>
    <scope>NUCLEOTIDE SEQUENCE [LARGE SCALE GENOMIC DNA]</scope>
    <source>
        <strain evidence="21 23">DSM 7308</strain>
    </source>
</reference>
<dbReference type="InterPro" id="IPR013328">
    <property type="entry name" value="6PGD_dom2"/>
</dbReference>
<dbReference type="EMBL" id="FRBG01000008">
    <property type="protein sequence ID" value="SHK97573.1"/>
    <property type="molecule type" value="Genomic_DNA"/>
</dbReference>
<dbReference type="GO" id="GO:0046167">
    <property type="term" value="P:glycerol-3-phosphate biosynthetic process"/>
    <property type="evidence" value="ECO:0007669"/>
    <property type="project" value="UniProtKB-UniRule"/>
</dbReference>
<keyword evidence="13" id="KW-0547">Nucleotide-binding</keyword>
<dbReference type="AlphaFoldDB" id="A0A150FRA0"/>
<feature type="binding site" evidence="13">
    <location>
        <position position="278"/>
    </location>
    <ligand>
        <name>NADPH</name>
        <dbReference type="ChEBI" id="CHEBI:57783"/>
    </ligand>
</feature>
<feature type="binding site" evidence="13">
    <location>
        <position position="243"/>
    </location>
    <ligand>
        <name>sn-glycerol 3-phosphate</name>
        <dbReference type="ChEBI" id="CHEBI:57597"/>
    </ligand>
</feature>
<feature type="binding site" evidence="13">
    <location>
        <position position="107"/>
    </location>
    <ligand>
        <name>NADPH</name>
        <dbReference type="ChEBI" id="CHEBI:57783"/>
    </ligand>
</feature>
<dbReference type="InterPro" id="IPR008927">
    <property type="entry name" value="6-PGluconate_DH-like_C_sf"/>
</dbReference>
<evidence type="ECO:0000256" key="17">
    <source>
        <dbReference type="RuleBase" id="RU000437"/>
    </source>
</evidence>
<dbReference type="Gene3D" id="1.10.1040.10">
    <property type="entry name" value="N-(1-d-carboxylethyl)-l-norvaline Dehydrogenase, domain 2"/>
    <property type="match status" value="1"/>
</dbReference>
<evidence type="ECO:0000256" key="14">
    <source>
        <dbReference type="PIRSR" id="PIRSR000114-1"/>
    </source>
</evidence>
<feature type="binding site" evidence="15">
    <location>
        <position position="107"/>
    </location>
    <ligand>
        <name>substrate</name>
    </ligand>
</feature>
<dbReference type="GO" id="GO:0005975">
    <property type="term" value="P:carbohydrate metabolic process"/>
    <property type="evidence" value="ECO:0007669"/>
    <property type="project" value="InterPro"/>
</dbReference>
<comment type="pathway">
    <text evidence="13">Membrane lipid metabolism; glycerophospholipid metabolism.</text>
</comment>
<feature type="binding site" evidence="15">
    <location>
        <begin position="254"/>
        <end position="255"/>
    </location>
    <ligand>
        <name>substrate</name>
    </ligand>
</feature>
<proteinExistence type="inferred from homology"/>
<comment type="similarity">
    <text evidence="1 13 17">Belongs to the NAD-dependent glycerol-3-phosphate dehydrogenase family.</text>
</comment>
<evidence type="ECO:0000256" key="12">
    <source>
        <dbReference type="ARBA" id="ARBA00080511"/>
    </source>
</evidence>
<comment type="subcellular location">
    <subcellularLocation>
        <location evidence="13">Cytoplasm</location>
    </subcellularLocation>
</comment>
<feature type="binding site" evidence="13">
    <location>
        <position position="107"/>
    </location>
    <ligand>
        <name>sn-glycerol 3-phosphate</name>
        <dbReference type="ChEBI" id="CHEBI:57597"/>
    </ligand>
</feature>
<evidence type="ECO:0000256" key="5">
    <source>
        <dbReference type="ARBA" id="ARBA00023027"/>
    </source>
</evidence>
<feature type="binding site" evidence="13">
    <location>
        <position position="135"/>
    </location>
    <ligand>
        <name>sn-glycerol 3-phosphate</name>
        <dbReference type="ChEBI" id="CHEBI:57597"/>
    </ligand>
</feature>
<feature type="binding site" evidence="13">
    <location>
        <position position="50"/>
    </location>
    <ligand>
        <name>NADPH</name>
        <dbReference type="ChEBI" id="CHEBI:57783"/>
    </ligand>
</feature>
<dbReference type="OrthoDB" id="9812273at2"/>
<dbReference type="STRING" id="1121328.JWYL7_0645"/>
<dbReference type="PRINTS" id="PR00077">
    <property type="entry name" value="GPDHDRGNASE"/>
</dbReference>
<feature type="binding site" evidence="13">
    <location>
        <position position="254"/>
    </location>
    <ligand>
        <name>sn-glycerol 3-phosphate</name>
        <dbReference type="ChEBI" id="CHEBI:57597"/>
    </ligand>
</feature>
<evidence type="ECO:0000313" key="20">
    <source>
        <dbReference type="EMBL" id="KXZ39570.1"/>
    </source>
</evidence>
<evidence type="ECO:0000256" key="2">
    <source>
        <dbReference type="ARBA" id="ARBA00022516"/>
    </source>
</evidence>
<dbReference type="PIRSF" id="PIRSF000114">
    <property type="entry name" value="Glycerol-3-P_dh"/>
    <property type="match status" value="1"/>
</dbReference>
<dbReference type="GO" id="GO:0008654">
    <property type="term" value="P:phospholipid biosynthetic process"/>
    <property type="evidence" value="ECO:0007669"/>
    <property type="project" value="UniProtKB-KW"/>
</dbReference>
<dbReference type="NCBIfam" id="NF000941">
    <property type="entry name" value="PRK00094.1-3"/>
    <property type="match status" value="1"/>
</dbReference>
<gene>
    <name evidence="13" type="primary">gpsA</name>
    <name evidence="20" type="ORF">JWYL7_0645</name>
    <name evidence="21" type="ORF">SAMN05661008_01240</name>
</gene>
<dbReference type="SUPFAM" id="SSF48179">
    <property type="entry name" value="6-phosphogluconate dehydrogenase C-terminal domain-like"/>
    <property type="match status" value="1"/>
</dbReference>
<keyword evidence="7 13" id="KW-0594">Phospholipid biosynthesis</keyword>
<keyword evidence="8 13" id="KW-1208">Phospholipid metabolism</keyword>
<dbReference type="InterPro" id="IPR006109">
    <property type="entry name" value="G3P_DH_NAD-dep_C"/>
</dbReference>
<evidence type="ECO:0000256" key="13">
    <source>
        <dbReference type="HAMAP-Rule" id="MF_00394"/>
    </source>
</evidence>
<feature type="binding site" evidence="16">
    <location>
        <position position="254"/>
    </location>
    <ligand>
        <name>NAD(+)</name>
        <dbReference type="ChEBI" id="CHEBI:57540"/>
    </ligand>
</feature>
<dbReference type="PANTHER" id="PTHR11728">
    <property type="entry name" value="GLYCEROL-3-PHOSPHATE DEHYDROGENASE"/>
    <property type="match status" value="1"/>
</dbReference>
<dbReference type="InterPro" id="IPR006168">
    <property type="entry name" value="G3P_DH_NAD-dep"/>
</dbReference>
<keyword evidence="2 13" id="KW-0444">Lipid biosynthesis</keyword>
<dbReference type="GO" id="GO:0006650">
    <property type="term" value="P:glycerophospholipid metabolic process"/>
    <property type="evidence" value="ECO:0007669"/>
    <property type="project" value="UniProtKB-UniRule"/>
</dbReference>
<dbReference type="GO" id="GO:0005829">
    <property type="term" value="C:cytosol"/>
    <property type="evidence" value="ECO:0007669"/>
    <property type="project" value="TreeGrafter"/>
</dbReference>
<evidence type="ECO:0000256" key="4">
    <source>
        <dbReference type="ARBA" id="ARBA00023002"/>
    </source>
</evidence>
<feature type="binding site" evidence="16">
    <location>
        <position position="139"/>
    </location>
    <ligand>
        <name>NAD(+)</name>
        <dbReference type="ChEBI" id="CHEBI:57540"/>
    </ligand>
</feature>
<dbReference type="NCBIfam" id="NF000940">
    <property type="entry name" value="PRK00094.1-2"/>
    <property type="match status" value="1"/>
</dbReference>
<evidence type="ECO:0000256" key="11">
    <source>
        <dbReference type="ARBA" id="ARBA00069372"/>
    </source>
</evidence>
<feature type="binding site" evidence="13">
    <location>
        <position position="254"/>
    </location>
    <ligand>
        <name>NADPH</name>
        <dbReference type="ChEBI" id="CHEBI:57783"/>
    </ligand>
</feature>
<dbReference type="HAMAP" id="MF_00394">
    <property type="entry name" value="NAD_Glyc3P_dehydrog"/>
    <property type="match status" value="1"/>
</dbReference>
<dbReference type="UniPathway" id="UPA00940"/>
<dbReference type="PATRIC" id="fig|1121328.3.peg.649"/>
<dbReference type="Pfam" id="PF07479">
    <property type="entry name" value="NAD_Gly3P_dh_C"/>
    <property type="match status" value="1"/>
</dbReference>
<feature type="binding site" evidence="13">
    <location>
        <position position="280"/>
    </location>
    <ligand>
        <name>NADPH</name>
        <dbReference type="ChEBI" id="CHEBI:57783"/>
    </ligand>
</feature>
<evidence type="ECO:0000256" key="7">
    <source>
        <dbReference type="ARBA" id="ARBA00023209"/>
    </source>
</evidence>
<dbReference type="InterPro" id="IPR011128">
    <property type="entry name" value="G3P_DH_NAD-dep_N"/>
</dbReference>
<evidence type="ECO:0000256" key="1">
    <source>
        <dbReference type="ARBA" id="ARBA00011009"/>
    </source>
</evidence>
<feature type="binding site" evidence="13">
    <location>
        <position position="12"/>
    </location>
    <ligand>
        <name>NADPH</name>
        <dbReference type="ChEBI" id="CHEBI:57783"/>
    </ligand>
</feature>
<dbReference type="Pfam" id="PF01210">
    <property type="entry name" value="NAD_Gly3P_dh_N"/>
    <property type="match status" value="1"/>
</dbReference>